<evidence type="ECO:0000313" key="1">
    <source>
        <dbReference type="EMBL" id="OWK35310.1"/>
    </source>
</evidence>
<name>A0A225D129_9BACT</name>
<keyword evidence="2" id="KW-1185">Reference proteome</keyword>
<evidence type="ECO:0000313" key="2">
    <source>
        <dbReference type="Proteomes" id="UP000214646"/>
    </source>
</evidence>
<organism evidence="1 2">
    <name type="scientific">Fimbriiglobus ruber</name>
    <dbReference type="NCBI Taxonomy" id="1908690"/>
    <lineage>
        <taxon>Bacteria</taxon>
        <taxon>Pseudomonadati</taxon>
        <taxon>Planctomycetota</taxon>
        <taxon>Planctomycetia</taxon>
        <taxon>Gemmatales</taxon>
        <taxon>Gemmataceae</taxon>
        <taxon>Fimbriiglobus</taxon>
    </lineage>
</organism>
<protein>
    <submittedName>
        <fullName evidence="1">Uncharacterized protein</fullName>
    </submittedName>
</protein>
<dbReference type="RefSeq" id="WP_088259912.1">
    <property type="nucleotide sequence ID" value="NZ_NIDE01000018.1"/>
</dbReference>
<reference evidence="2" key="1">
    <citation type="submission" date="2017-06" db="EMBL/GenBank/DDBJ databases">
        <title>Genome analysis of Fimbriiglobus ruber SP5, the first member of the order Planctomycetales with confirmed chitinolytic capability.</title>
        <authorList>
            <person name="Ravin N.V."/>
            <person name="Rakitin A.L."/>
            <person name="Ivanova A.A."/>
            <person name="Beletsky A.V."/>
            <person name="Kulichevskaya I.S."/>
            <person name="Mardanov A.V."/>
            <person name="Dedysh S.N."/>
        </authorList>
    </citation>
    <scope>NUCLEOTIDE SEQUENCE [LARGE SCALE GENOMIC DNA]</scope>
    <source>
        <strain evidence="2">SP5</strain>
    </source>
</reference>
<gene>
    <name evidence="1" type="ORF">FRUB_09471</name>
</gene>
<proteinExistence type="predicted"/>
<dbReference type="Proteomes" id="UP000214646">
    <property type="component" value="Unassembled WGS sequence"/>
</dbReference>
<sequence>MKCGDAVALAPHAGKYFPKAIKSLGEPFRRAGDPSLGAFRCLMLFIAPHPVIERGANTAFQEFQILAPFVVCEGRFEAPAEKSGMGRAMSVTARTTEEQIVVPRLLR</sequence>
<dbReference type="AlphaFoldDB" id="A0A225D129"/>
<dbReference type="EMBL" id="NIDE01000018">
    <property type="protein sequence ID" value="OWK35310.1"/>
    <property type="molecule type" value="Genomic_DNA"/>
</dbReference>
<comment type="caution">
    <text evidence="1">The sequence shown here is derived from an EMBL/GenBank/DDBJ whole genome shotgun (WGS) entry which is preliminary data.</text>
</comment>
<accession>A0A225D129</accession>